<feature type="region of interest" description="Disordered" evidence="4">
    <location>
        <begin position="1009"/>
        <end position="1037"/>
    </location>
</feature>
<comment type="caution">
    <text evidence="7">The sequence shown here is derived from an EMBL/GenBank/DDBJ whole genome shotgun (WGS) entry which is preliminary data.</text>
</comment>
<gene>
    <name evidence="7" type="ORF">EW145_g3903</name>
</gene>
<organism evidence="7 8">
    <name type="scientific">Phellinidium pouzarii</name>
    <dbReference type="NCBI Taxonomy" id="167371"/>
    <lineage>
        <taxon>Eukaryota</taxon>
        <taxon>Fungi</taxon>
        <taxon>Dikarya</taxon>
        <taxon>Basidiomycota</taxon>
        <taxon>Agaricomycotina</taxon>
        <taxon>Agaricomycetes</taxon>
        <taxon>Hymenochaetales</taxon>
        <taxon>Hymenochaetaceae</taxon>
        <taxon>Phellinidium</taxon>
    </lineage>
</organism>
<name>A0A4V3XCQ3_9AGAM</name>
<proteinExistence type="inferred from homology"/>
<dbReference type="FunFam" id="2.170.150.10:FF:000002">
    <property type="entry name" value="Translationally-controlled tumor protein homolog"/>
    <property type="match status" value="1"/>
</dbReference>
<feature type="domain" description="TCTP" evidence="6">
    <location>
        <begin position="1"/>
        <end position="170"/>
    </location>
</feature>
<evidence type="ECO:0000256" key="1">
    <source>
        <dbReference type="ARBA" id="ARBA00014759"/>
    </source>
</evidence>
<dbReference type="InterPro" id="IPR011057">
    <property type="entry name" value="Mss4-like_sf"/>
</dbReference>
<protein>
    <recommendedName>
        <fullName evidence="1">Translationally-controlled tumor protein homolog</fullName>
    </recommendedName>
</protein>
<keyword evidence="8" id="KW-1185">Reference proteome</keyword>
<reference evidence="7 8" key="1">
    <citation type="submission" date="2019-02" db="EMBL/GenBank/DDBJ databases">
        <title>Genome sequencing of the rare red list fungi Phellinidium pouzarii.</title>
        <authorList>
            <person name="Buettner E."/>
            <person name="Kellner H."/>
        </authorList>
    </citation>
    <scope>NUCLEOTIDE SEQUENCE [LARGE SCALE GENOMIC DNA]</scope>
    <source>
        <strain evidence="7 8">DSM 108285</strain>
    </source>
</reference>
<keyword evidence="5" id="KW-1133">Transmembrane helix</keyword>
<comment type="similarity">
    <text evidence="3">Belongs to the TCTP family.</text>
</comment>
<dbReference type="InterPro" id="IPR011323">
    <property type="entry name" value="Mss4/transl-control_tumour"/>
</dbReference>
<dbReference type="PANTHER" id="PTHR35152">
    <property type="entry name" value="DOMAIN SIGNALLING PROTEIN, PUTATIVE (AFU_ORTHOLOGUE AFUA_5G11310)-RELATED"/>
    <property type="match status" value="1"/>
</dbReference>
<sequence length="1037" mass="114925">MLVFKDIVSDDEMFSDAFFYKEVDDIVYEVDCAMVTIKPGEDVDIGANPSAEEQEEAVEDGSIQVNNIVHSFRLQPTTFDKKSFVSYLKGYMKAVKTKIAETEPDRVDPFEKGAQNFAKKIIANFKDYEFYTGESMNADGMVALLNYREDGITQNELLPPSIIILTPFKANAGVFFWSLINATLGAHIALTIFTRLNPYVSSSRIQLALRNNSELTFVSFEPGFVVLSLCVPTTLIIGAFVILDLRCALGLLKSGLCGLIVGLSVGFMHYALYLSFPAFDAVFSTMQVSLSLLLCTSVSVFFFLSILFCQLKGKRWMWMRLLVALVYGCAVAGADYLSLDGTSFLVNVIPALTSIALTCLTVLLTVLEWTGQQRSSLPKLVIASISFASDSRVLVNEKGMLPTRAVNLDGLPKNILDELDIRCNTFHWLLSLSRDWEILTPFSPYIARNPSSDTHLFPWRFFRSISSCLQCCTKSNIPLSPRAILKLRIIEASAQLAEDLGLTPEWLGTLHDAALEMGTRIDITEFLLLSKHATDELQNLERSLKNDGPPGRMLFFVRKLPHHPASLVSADKAICDEYNWSQKYAERGYRLLFMRRFRDTLAQMTGAAHADVDRVLLGCKDDTVSGTRPILEADEMYVSLFSERCAEDGSTEVLVYSFAKHQIPSYRLDVQGITSQIRDWLREMAGLSASELIKLCKTDVARFHGCTPLPFSQDYAHEFELLLMRNLSIDKDEAALLKFKLALLSALEQLMRDLAFVGQGLRDLARLSPYVIDVPSIASIDGGSPAHLIILRSSAPGQNPAEDPYPDSDFTRVSSSNTGHVISQRLSRVGIMPMPSVFVYTPHALFDVAHALVCSAPARDAFRLQTALELERLLQLGPSTNSCTEGESGLREPFQRLQAPALVSSFSIDTVSDADDERPSRARAVVARARAGWMMLARKVRLVRTQSRPGIRRTSNSTMASSVTLTSPTAAERRASFYPGAQSTMELGRVDGSPESYCASQWKPFAGAKSEAATKGFPSRSSRVSRPPPLASTKYFF</sequence>
<dbReference type="GO" id="GO:0006412">
    <property type="term" value="P:translation"/>
    <property type="evidence" value="ECO:0007669"/>
    <property type="project" value="UniProtKB-KW"/>
</dbReference>
<dbReference type="PRINTS" id="PR01653">
    <property type="entry name" value="TCTPROTEIN"/>
</dbReference>
<feature type="transmembrane region" description="Helical" evidence="5">
    <location>
        <begin position="288"/>
        <end position="309"/>
    </location>
</feature>
<evidence type="ECO:0000256" key="3">
    <source>
        <dbReference type="PROSITE-ProRule" id="PRU01133"/>
    </source>
</evidence>
<accession>A0A4V3XCQ3</accession>
<evidence type="ECO:0000256" key="5">
    <source>
        <dbReference type="SAM" id="Phobius"/>
    </source>
</evidence>
<dbReference type="InterPro" id="IPR018105">
    <property type="entry name" value="Translational_control_tumour_p"/>
</dbReference>
<dbReference type="Proteomes" id="UP000308199">
    <property type="component" value="Unassembled WGS sequence"/>
</dbReference>
<dbReference type="PROSITE" id="PS51797">
    <property type="entry name" value="TCTP_3"/>
    <property type="match status" value="1"/>
</dbReference>
<dbReference type="SUPFAM" id="SSF51316">
    <property type="entry name" value="Mss4-like"/>
    <property type="match status" value="1"/>
</dbReference>
<dbReference type="EMBL" id="SGPK01000181">
    <property type="protein sequence ID" value="THH06693.1"/>
    <property type="molecule type" value="Genomic_DNA"/>
</dbReference>
<dbReference type="InterPro" id="IPR034737">
    <property type="entry name" value="TCTP"/>
</dbReference>
<evidence type="ECO:0000256" key="2">
    <source>
        <dbReference type="ARBA" id="ARBA00022917"/>
    </source>
</evidence>
<dbReference type="Gene3D" id="2.170.150.10">
    <property type="entry name" value="Metal Binding Protein, Guanine Nucleotide Exchange Factor, Chain A"/>
    <property type="match status" value="1"/>
</dbReference>
<feature type="transmembrane region" description="Helical" evidence="5">
    <location>
        <begin position="223"/>
        <end position="243"/>
    </location>
</feature>
<dbReference type="PANTHER" id="PTHR35152:SF1">
    <property type="entry name" value="DOMAIN SIGNALLING PROTEIN, PUTATIVE (AFU_ORTHOLOGUE AFUA_5G11310)-RELATED"/>
    <property type="match status" value="1"/>
</dbReference>
<dbReference type="Pfam" id="PF00838">
    <property type="entry name" value="TCTP"/>
    <property type="match status" value="1"/>
</dbReference>
<dbReference type="PROSITE" id="PS01003">
    <property type="entry name" value="TCTP_2"/>
    <property type="match status" value="1"/>
</dbReference>
<feature type="transmembrane region" description="Helical" evidence="5">
    <location>
        <begin position="321"/>
        <end position="339"/>
    </location>
</feature>
<evidence type="ECO:0000259" key="6">
    <source>
        <dbReference type="PROSITE" id="PS51797"/>
    </source>
</evidence>
<evidence type="ECO:0000256" key="4">
    <source>
        <dbReference type="SAM" id="MobiDB-lite"/>
    </source>
</evidence>
<keyword evidence="2" id="KW-0648">Protein biosynthesis</keyword>
<feature type="transmembrane region" description="Helical" evidence="5">
    <location>
        <begin position="255"/>
        <end position="276"/>
    </location>
</feature>
<dbReference type="AlphaFoldDB" id="A0A4V3XCQ3"/>
<evidence type="ECO:0000313" key="8">
    <source>
        <dbReference type="Proteomes" id="UP000308199"/>
    </source>
</evidence>
<feature type="transmembrane region" description="Helical" evidence="5">
    <location>
        <begin position="174"/>
        <end position="193"/>
    </location>
</feature>
<dbReference type="PROSITE" id="PS01002">
    <property type="entry name" value="TCTP_1"/>
    <property type="match status" value="1"/>
</dbReference>
<keyword evidence="5" id="KW-0812">Transmembrane</keyword>
<dbReference type="OrthoDB" id="264015at2759"/>
<dbReference type="InterPro" id="IPR018103">
    <property type="entry name" value="Translation_control_tumour_CS"/>
</dbReference>
<keyword evidence="5" id="KW-0472">Membrane</keyword>
<evidence type="ECO:0000313" key="7">
    <source>
        <dbReference type="EMBL" id="THH06693.1"/>
    </source>
</evidence>